<feature type="compositionally biased region" description="Low complexity" evidence="1">
    <location>
        <begin position="388"/>
        <end position="398"/>
    </location>
</feature>
<dbReference type="PANTHER" id="PTHR23028">
    <property type="entry name" value="ACETYLTRANSFERASE"/>
    <property type="match status" value="1"/>
</dbReference>
<feature type="transmembrane region" description="Helical" evidence="2">
    <location>
        <begin position="31"/>
        <end position="48"/>
    </location>
</feature>
<feature type="region of interest" description="Disordered" evidence="1">
    <location>
        <begin position="370"/>
        <end position="420"/>
    </location>
</feature>
<gene>
    <name evidence="4" type="ORF">AVDCRST_MAG86-1150</name>
</gene>
<feature type="transmembrane region" description="Helical" evidence="2">
    <location>
        <begin position="336"/>
        <end position="360"/>
    </location>
</feature>
<evidence type="ECO:0000256" key="1">
    <source>
        <dbReference type="SAM" id="MobiDB-lite"/>
    </source>
</evidence>
<keyword evidence="2" id="KW-0812">Transmembrane</keyword>
<proteinExistence type="predicted"/>
<evidence type="ECO:0000256" key="2">
    <source>
        <dbReference type="SAM" id="Phobius"/>
    </source>
</evidence>
<feature type="transmembrane region" description="Helical" evidence="2">
    <location>
        <begin position="107"/>
        <end position="125"/>
    </location>
</feature>
<dbReference type="InterPro" id="IPR002656">
    <property type="entry name" value="Acyl_transf_3_dom"/>
</dbReference>
<organism evidence="4">
    <name type="scientific">uncultured Truepera sp</name>
    <dbReference type="NCBI Taxonomy" id="543023"/>
    <lineage>
        <taxon>Bacteria</taxon>
        <taxon>Thermotogati</taxon>
        <taxon>Deinococcota</taxon>
        <taxon>Deinococci</taxon>
        <taxon>Trueperales</taxon>
        <taxon>Trueperaceae</taxon>
        <taxon>Truepera</taxon>
        <taxon>environmental samples</taxon>
    </lineage>
</organism>
<protein>
    <submittedName>
        <fullName evidence="4">Exopolysaccharide production protein ExoZ</fullName>
    </submittedName>
</protein>
<accession>A0A6J4V4D3</accession>
<evidence type="ECO:0000259" key="3">
    <source>
        <dbReference type="Pfam" id="PF01757"/>
    </source>
</evidence>
<reference evidence="4" key="1">
    <citation type="submission" date="2020-02" db="EMBL/GenBank/DDBJ databases">
        <authorList>
            <person name="Meier V. D."/>
        </authorList>
    </citation>
    <scope>NUCLEOTIDE SEQUENCE</scope>
    <source>
        <strain evidence="4">AVDCRST_MAG86</strain>
    </source>
</reference>
<sequence length="420" mass="46465">MIRGGDGTRDWFSERFELSRGGGAHIRPMEGLRGFATLLVFVTHYIGFTKPFIDQSTGFAAVAKAVDTVGNSGVDLFFVLSGYLIYGSLITRPQAFSQFMQRRIVRIYPVFTVMFSVYVLLSVAFPGESKIPDSLAGAAGFLLGNFFLLPGFFPMTWMIAVSWSLSYEMFYYTALPLVISAFGLRHRGVTWRILFFSVLAVGFAAYCAVYGGHVRLVMFVAGILLYEVIKHLRLRPPGGVLTVLIVAAGLSAQALPLPGSAGDTLRVLVLFVAFFSLCFCCFTNPDSRVRRAFEWTPLRWFGNMSYSFYMVHALPMQFMVLVVAAIIPASAETGPLLFWGLLPVMFAGALLPAVLLYLFVERPFSLKPRTAQGRAEGTQRPSQPLAPTPRATLPTTAASRFSRRRLHDLKSSHRGDADRP</sequence>
<feature type="transmembrane region" description="Helical" evidence="2">
    <location>
        <begin position="238"/>
        <end position="255"/>
    </location>
</feature>
<feature type="transmembrane region" description="Helical" evidence="2">
    <location>
        <begin position="267"/>
        <end position="285"/>
    </location>
</feature>
<feature type="transmembrane region" description="Helical" evidence="2">
    <location>
        <begin position="68"/>
        <end position="86"/>
    </location>
</feature>
<dbReference type="GO" id="GO:0000271">
    <property type="term" value="P:polysaccharide biosynthetic process"/>
    <property type="evidence" value="ECO:0007669"/>
    <property type="project" value="TreeGrafter"/>
</dbReference>
<name>A0A6J4V4D3_9DEIN</name>
<dbReference type="GO" id="GO:0016747">
    <property type="term" value="F:acyltransferase activity, transferring groups other than amino-acyl groups"/>
    <property type="evidence" value="ECO:0007669"/>
    <property type="project" value="InterPro"/>
</dbReference>
<dbReference type="EMBL" id="CADCWP010000083">
    <property type="protein sequence ID" value="CAA9566937.1"/>
    <property type="molecule type" value="Genomic_DNA"/>
</dbReference>
<dbReference type="GO" id="GO:0016020">
    <property type="term" value="C:membrane"/>
    <property type="evidence" value="ECO:0007669"/>
    <property type="project" value="TreeGrafter"/>
</dbReference>
<feature type="compositionally biased region" description="Basic and acidic residues" evidence="1">
    <location>
        <begin position="408"/>
        <end position="420"/>
    </location>
</feature>
<feature type="transmembrane region" description="Helical" evidence="2">
    <location>
        <begin position="193"/>
        <end position="226"/>
    </location>
</feature>
<feature type="transmembrane region" description="Helical" evidence="2">
    <location>
        <begin position="306"/>
        <end position="330"/>
    </location>
</feature>
<dbReference type="InterPro" id="IPR050879">
    <property type="entry name" value="Acyltransferase_3"/>
</dbReference>
<feature type="domain" description="Acyltransferase 3" evidence="3">
    <location>
        <begin position="29"/>
        <end position="354"/>
    </location>
</feature>
<dbReference type="AlphaFoldDB" id="A0A6J4V4D3"/>
<feature type="transmembrane region" description="Helical" evidence="2">
    <location>
        <begin position="169"/>
        <end position="187"/>
    </location>
</feature>
<evidence type="ECO:0000313" key="4">
    <source>
        <dbReference type="EMBL" id="CAA9566937.1"/>
    </source>
</evidence>
<keyword evidence="2" id="KW-0472">Membrane</keyword>
<feature type="transmembrane region" description="Helical" evidence="2">
    <location>
        <begin position="137"/>
        <end position="157"/>
    </location>
</feature>
<dbReference type="PANTHER" id="PTHR23028:SF53">
    <property type="entry name" value="ACYL_TRANSF_3 DOMAIN-CONTAINING PROTEIN"/>
    <property type="match status" value="1"/>
</dbReference>
<dbReference type="Pfam" id="PF01757">
    <property type="entry name" value="Acyl_transf_3"/>
    <property type="match status" value="1"/>
</dbReference>
<keyword evidence="2" id="KW-1133">Transmembrane helix</keyword>